<dbReference type="OMA" id="TMICSSK"/>
<feature type="transmembrane region" description="Helical" evidence="1">
    <location>
        <begin position="60"/>
        <end position="81"/>
    </location>
</feature>
<dbReference type="AlphaFoldDB" id="A0A834ZYJ5"/>
<evidence type="ECO:0000313" key="2">
    <source>
        <dbReference type="EMBL" id="KAF8411231.1"/>
    </source>
</evidence>
<proteinExistence type="predicted"/>
<gene>
    <name evidence="2" type="ORF">HHK36_003778</name>
</gene>
<reference evidence="2 3" key="1">
    <citation type="submission" date="2020-04" db="EMBL/GenBank/DDBJ databases">
        <title>Plant Genome Project.</title>
        <authorList>
            <person name="Zhang R.-G."/>
        </authorList>
    </citation>
    <scope>NUCLEOTIDE SEQUENCE [LARGE SCALE GENOMIC DNA]</scope>
    <source>
        <strain evidence="2">YNK0</strain>
        <tissue evidence="2">Leaf</tissue>
    </source>
</reference>
<dbReference type="PANTHER" id="PTHR37746">
    <property type="entry name" value="TRANSMEMBRANE PROTEIN"/>
    <property type="match status" value="1"/>
</dbReference>
<accession>A0A834ZYJ5</accession>
<keyword evidence="3" id="KW-1185">Reference proteome</keyword>
<dbReference type="PANTHER" id="PTHR37746:SF1">
    <property type="entry name" value="TRANSMEMBRANE PROTEIN"/>
    <property type="match status" value="1"/>
</dbReference>
<keyword evidence="1" id="KW-0472">Membrane</keyword>
<evidence type="ECO:0000313" key="3">
    <source>
        <dbReference type="Proteomes" id="UP000655225"/>
    </source>
</evidence>
<name>A0A834ZYJ5_TETSI</name>
<protein>
    <submittedName>
        <fullName evidence="2">Uncharacterized protein</fullName>
    </submittedName>
</protein>
<feature type="transmembrane region" description="Helical" evidence="1">
    <location>
        <begin position="33"/>
        <end position="54"/>
    </location>
</feature>
<organism evidence="2 3">
    <name type="scientific">Tetracentron sinense</name>
    <name type="common">Spur-leaf</name>
    <dbReference type="NCBI Taxonomy" id="13715"/>
    <lineage>
        <taxon>Eukaryota</taxon>
        <taxon>Viridiplantae</taxon>
        <taxon>Streptophyta</taxon>
        <taxon>Embryophyta</taxon>
        <taxon>Tracheophyta</taxon>
        <taxon>Spermatophyta</taxon>
        <taxon>Magnoliopsida</taxon>
        <taxon>Trochodendrales</taxon>
        <taxon>Trochodendraceae</taxon>
        <taxon>Tetracentron</taxon>
    </lineage>
</organism>
<dbReference type="OrthoDB" id="1939257at2759"/>
<comment type="caution">
    <text evidence="2">The sequence shown here is derived from an EMBL/GenBank/DDBJ whole genome shotgun (WGS) entry which is preliminary data.</text>
</comment>
<sequence>MEEKRHEMSSDSAKILIKTIEFFAKATIFMSSLAFNPLFSFVIAFYSLILLYFPRNFLDLVLSPVLISTGILLSTLLRLGAIQGVENEKKSRDPGKIDSPNEDHKWVRFITDTETETETEKGFGPKRFQSDSFVEWNVKAPLEVIYEEYDGEEEDDFNKKEDSRVVGIERLVSLSLYCSESDSESSSGGDFSATEEWDWPENMCFRWGEVEREEMIEIPLDGKRNWVYQVEEENLIEIEISPVGAPARSNEFNGKF</sequence>
<keyword evidence="1" id="KW-0812">Transmembrane</keyword>
<evidence type="ECO:0000256" key="1">
    <source>
        <dbReference type="SAM" id="Phobius"/>
    </source>
</evidence>
<dbReference type="EMBL" id="JABCRI010000002">
    <property type="protein sequence ID" value="KAF8411231.1"/>
    <property type="molecule type" value="Genomic_DNA"/>
</dbReference>
<dbReference type="Proteomes" id="UP000655225">
    <property type="component" value="Unassembled WGS sequence"/>
</dbReference>
<keyword evidence="1" id="KW-1133">Transmembrane helix</keyword>